<dbReference type="SUPFAM" id="SSF53300">
    <property type="entry name" value="vWA-like"/>
    <property type="match status" value="2"/>
</dbReference>
<accession>A0A381ZPS0</accession>
<dbReference type="InterPro" id="IPR017802">
    <property type="entry name" value="VWFA-rel_acidobac-type"/>
</dbReference>
<reference evidence="3" key="1">
    <citation type="submission" date="2018-05" db="EMBL/GenBank/DDBJ databases">
        <authorList>
            <person name="Lanie J.A."/>
            <person name="Ng W.-L."/>
            <person name="Kazmierczak K.M."/>
            <person name="Andrzejewski T.M."/>
            <person name="Davidsen T.M."/>
            <person name="Wayne K.J."/>
            <person name="Tettelin H."/>
            <person name="Glass J.I."/>
            <person name="Rusch D."/>
            <person name="Podicherti R."/>
            <person name="Tsui H.-C.T."/>
            <person name="Winkler M.E."/>
        </authorList>
    </citation>
    <scope>NUCLEOTIDE SEQUENCE</scope>
</reference>
<feature type="domain" description="VWFA" evidence="2">
    <location>
        <begin position="253"/>
        <end position="334"/>
    </location>
</feature>
<name>A0A381ZPS0_9ZZZZ</name>
<protein>
    <recommendedName>
        <fullName evidence="2">VWFA domain-containing protein</fullName>
    </recommendedName>
</protein>
<evidence type="ECO:0000259" key="2">
    <source>
        <dbReference type="PROSITE" id="PS50234"/>
    </source>
</evidence>
<evidence type="ECO:0000256" key="1">
    <source>
        <dbReference type="SAM" id="MobiDB-lite"/>
    </source>
</evidence>
<dbReference type="PROSITE" id="PS50234">
    <property type="entry name" value="VWFA"/>
    <property type="match status" value="1"/>
</dbReference>
<feature type="compositionally biased region" description="Acidic residues" evidence="1">
    <location>
        <begin position="169"/>
        <end position="180"/>
    </location>
</feature>
<dbReference type="AlphaFoldDB" id="A0A381ZPS0"/>
<dbReference type="NCBIfam" id="TIGR03436">
    <property type="entry name" value="acidobact_VWFA"/>
    <property type="match status" value="1"/>
</dbReference>
<dbReference type="InterPro" id="IPR036465">
    <property type="entry name" value="vWFA_dom_sf"/>
</dbReference>
<gene>
    <name evidence="3" type="ORF">METZ01_LOCUS144099</name>
</gene>
<dbReference type="EMBL" id="UINC01022175">
    <property type="protein sequence ID" value="SVA91245.1"/>
    <property type="molecule type" value="Genomic_DNA"/>
</dbReference>
<sequence>MALLCAGFAAGQEQEPQTGFTADVNLVLLHVAVIDPRGSDVPPLSVEDFTVFDDGVKQTVELFVAPADAPLDVALVLDSSASMKPVEMLARRAALSFLGRLAPDDCAFVLPFSDTAGPGRWGRSADPDLRMYIGGIRSQGGTALHDALLEGLAQLERASANDLVAVASEAEEGLTSEEREESGIGLDSGPPVQTSGPDKVVASGDNPVITLPPRRTSLLNEVGDAVRYLDLSAPPPITGCGEPLPPGTLTTAANARRKALVLLSDGADMDSKAGFYDALGAARAASVPVFPVALGYANDDPSLKDHLEEIARATGGRMVQNGKPGELGESYDQVVSLLRSYYLIGYSPDRLGSPEQTPSGGRPRWHDVTVALRRPNFEPLVRPGYYR</sequence>
<dbReference type="InterPro" id="IPR002035">
    <property type="entry name" value="VWF_A"/>
</dbReference>
<evidence type="ECO:0000313" key="3">
    <source>
        <dbReference type="EMBL" id="SVA91245.1"/>
    </source>
</evidence>
<proteinExistence type="predicted"/>
<feature type="region of interest" description="Disordered" evidence="1">
    <location>
        <begin position="169"/>
        <end position="207"/>
    </location>
</feature>
<dbReference type="Gene3D" id="3.40.50.410">
    <property type="entry name" value="von Willebrand factor, type A domain"/>
    <property type="match status" value="2"/>
</dbReference>
<organism evidence="3">
    <name type="scientific">marine metagenome</name>
    <dbReference type="NCBI Taxonomy" id="408172"/>
    <lineage>
        <taxon>unclassified sequences</taxon>
        <taxon>metagenomes</taxon>
        <taxon>ecological metagenomes</taxon>
    </lineage>
</organism>